<dbReference type="InterPro" id="IPR052241">
    <property type="entry name" value="SLC66/Scramblase_ANY1"/>
</dbReference>
<keyword evidence="3 5" id="KW-1133">Transmembrane helix</keyword>
<sequence>MSTEEDPSLLVTIATLVLQGLMVIGPITGYVDQYRVVNKFKSSQGFSIETCGVLLVAKIFFWLGKRFDTTLLFQSILMIAVQLVLLEIVVRYRPAIVSLPVHIVRTETDGASTDSDGSSGLTQVPEPLPTFWYWPRYVDYLAFLGGLTAVLVVLYMLLGGLDLFTELLGVVSLGIESTLPIPQCLANYRNKSVEGFSHLLLALWFTFCGAFQLSIDFVILAQFIYYSPSLRLDFPVEVLEGRVVGAYEPIREEEDD</sequence>
<evidence type="ECO:0000256" key="4">
    <source>
        <dbReference type="ARBA" id="ARBA00023136"/>
    </source>
</evidence>
<evidence type="ECO:0000256" key="1">
    <source>
        <dbReference type="ARBA" id="ARBA00004141"/>
    </source>
</evidence>
<feature type="transmembrane region" description="Helical" evidence="5">
    <location>
        <begin position="43"/>
        <end position="64"/>
    </location>
</feature>
<reference evidence="6 7" key="1">
    <citation type="journal article" date="2018" name="New Phytol.">
        <title>Phylogenomics of Endogonaceae and evolution of mycorrhizas within Mucoromycota.</title>
        <authorList>
            <person name="Chang Y."/>
            <person name="Desiro A."/>
            <person name="Na H."/>
            <person name="Sandor L."/>
            <person name="Lipzen A."/>
            <person name="Clum A."/>
            <person name="Barry K."/>
            <person name="Grigoriev I.V."/>
            <person name="Martin F.M."/>
            <person name="Stajich J.E."/>
            <person name="Smith M.E."/>
            <person name="Bonito G."/>
            <person name="Spatafora J.W."/>
        </authorList>
    </citation>
    <scope>NUCLEOTIDE SEQUENCE [LARGE SCALE GENOMIC DNA]</scope>
    <source>
        <strain evidence="6 7">AD002</strain>
    </source>
</reference>
<comment type="caution">
    <text evidence="6">The sequence shown here is derived from an EMBL/GenBank/DDBJ whole genome shotgun (WGS) entry which is preliminary data.</text>
</comment>
<dbReference type="GO" id="GO:0005829">
    <property type="term" value="C:cytosol"/>
    <property type="evidence" value="ECO:0007669"/>
    <property type="project" value="GOC"/>
</dbReference>
<proteinExistence type="predicted"/>
<dbReference type="GO" id="GO:0045332">
    <property type="term" value="P:phospholipid translocation"/>
    <property type="evidence" value="ECO:0007669"/>
    <property type="project" value="TreeGrafter"/>
</dbReference>
<evidence type="ECO:0000256" key="2">
    <source>
        <dbReference type="ARBA" id="ARBA00022692"/>
    </source>
</evidence>
<accession>A0A433QH19</accession>
<feature type="transmembrane region" description="Helical" evidence="5">
    <location>
        <begin position="71"/>
        <end position="90"/>
    </location>
</feature>
<dbReference type="AlphaFoldDB" id="A0A433QH19"/>
<keyword evidence="2 5" id="KW-0812">Transmembrane</keyword>
<dbReference type="PANTHER" id="PTHR14856:SF9">
    <property type="entry name" value="PQ-LOOP REPEAT-CONTAINING PROTEIN 1"/>
    <property type="match status" value="1"/>
</dbReference>
<dbReference type="PANTHER" id="PTHR14856">
    <property type="entry name" value="PQ-LOOP REPEAT-CONTAINING PROTEIN 1-LIKE PROTEIN"/>
    <property type="match status" value="1"/>
</dbReference>
<keyword evidence="7" id="KW-1185">Reference proteome</keyword>
<dbReference type="GO" id="GO:0042147">
    <property type="term" value="P:retrograde transport, endosome to Golgi"/>
    <property type="evidence" value="ECO:0007669"/>
    <property type="project" value="TreeGrafter"/>
</dbReference>
<dbReference type="Pfam" id="PF04193">
    <property type="entry name" value="PQ-loop"/>
    <property type="match status" value="1"/>
</dbReference>
<comment type="subcellular location">
    <subcellularLocation>
        <location evidence="1">Membrane</location>
        <topology evidence="1">Multi-pass membrane protein</topology>
    </subcellularLocation>
</comment>
<evidence type="ECO:0000313" key="7">
    <source>
        <dbReference type="Proteomes" id="UP000274822"/>
    </source>
</evidence>
<feature type="transmembrane region" description="Helical" evidence="5">
    <location>
        <begin position="137"/>
        <end position="158"/>
    </location>
</feature>
<feature type="transmembrane region" description="Helical" evidence="5">
    <location>
        <begin position="199"/>
        <end position="225"/>
    </location>
</feature>
<keyword evidence="4 5" id="KW-0472">Membrane</keyword>
<evidence type="ECO:0000313" key="6">
    <source>
        <dbReference type="EMBL" id="RUS29096.1"/>
    </source>
</evidence>
<dbReference type="EMBL" id="RBNJ01005641">
    <property type="protein sequence ID" value="RUS29096.1"/>
    <property type="molecule type" value="Genomic_DNA"/>
</dbReference>
<dbReference type="GO" id="GO:0005802">
    <property type="term" value="C:trans-Golgi network"/>
    <property type="evidence" value="ECO:0007669"/>
    <property type="project" value="TreeGrafter"/>
</dbReference>
<gene>
    <name evidence="6" type="ORF">BC938DRAFT_481068</name>
</gene>
<dbReference type="GO" id="GO:0005768">
    <property type="term" value="C:endosome"/>
    <property type="evidence" value="ECO:0007669"/>
    <property type="project" value="TreeGrafter"/>
</dbReference>
<dbReference type="Proteomes" id="UP000274822">
    <property type="component" value="Unassembled WGS sequence"/>
</dbReference>
<evidence type="ECO:0008006" key="8">
    <source>
        <dbReference type="Google" id="ProtNLM"/>
    </source>
</evidence>
<dbReference type="InterPro" id="IPR006603">
    <property type="entry name" value="PQ-loop_rpt"/>
</dbReference>
<evidence type="ECO:0000256" key="3">
    <source>
        <dbReference type="ARBA" id="ARBA00022989"/>
    </source>
</evidence>
<name>A0A433QH19_9FUNG</name>
<dbReference type="GO" id="GO:0016020">
    <property type="term" value="C:membrane"/>
    <property type="evidence" value="ECO:0007669"/>
    <property type="project" value="UniProtKB-SubCell"/>
</dbReference>
<protein>
    <recommendedName>
        <fullName evidence="8">PQ loop repeat-domain-containing protein</fullName>
    </recommendedName>
</protein>
<evidence type="ECO:0000256" key="5">
    <source>
        <dbReference type="SAM" id="Phobius"/>
    </source>
</evidence>
<feature type="transmembrane region" description="Helical" evidence="5">
    <location>
        <begin position="9"/>
        <end position="31"/>
    </location>
</feature>
<organism evidence="6 7">
    <name type="scientific">Jimgerdemannia flammicorona</name>
    <dbReference type="NCBI Taxonomy" id="994334"/>
    <lineage>
        <taxon>Eukaryota</taxon>
        <taxon>Fungi</taxon>
        <taxon>Fungi incertae sedis</taxon>
        <taxon>Mucoromycota</taxon>
        <taxon>Mucoromycotina</taxon>
        <taxon>Endogonomycetes</taxon>
        <taxon>Endogonales</taxon>
        <taxon>Endogonaceae</taxon>
        <taxon>Jimgerdemannia</taxon>
    </lineage>
</organism>
<dbReference type="Gene3D" id="1.20.1280.290">
    <property type="match status" value="1"/>
</dbReference>